<feature type="transmembrane region" description="Helical" evidence="6">
    <location>
        <begin position="104"/>
        <end position="125"/>
    </location>
</feature>
<keyword evidence="2 6" id="KW-0812">Transmembrane</keyword>
<comment type="subcellular location">
    <subcellularLocation>
        <location evidence="1">Membrane</location>
        <topology evidence="1">Multi-pass membrane protein</topology>
    </subcellularLocation>
</comment>
<keyword evidence="3 6" id="KW-1133">Transmembrane helix</keyword>
<dbReference type="PANTHER" id="PTHR10687">
    <property type="entry name" value="SECRETORY CARRIER-ASSOCIATED MEMBRANE PROTEIN SCAMP"/>
    <property type="match status" value="1"/>
</dbReference>
<evidence type="ECO:0000256" key="1">
    <source>
        <dbReference type="ARBA" id="ARBA00004141"/>
    </source>
</evidence>
<keyword evidence="4 6" id="KW-0472">Membrane</keyword>
<evidence type="ECO:0000313" key="8">
    <source>
        <dbReference type="Proteomes" id="UP000567179"/>
    </source>
</evidence>
<name>A0A8H5BYK4_9AGAR</name>
<feature type="transmembrane region" description="Helical" evidence="6">
    <location>
        <begin position="227"/>
        <end position="250"/>
    </location>
</feature>
<protein>
    <recommendedName>
        <fullName evidence="9">Scamp-domain-containing protein</fullName>
    </recommendedName>
</protein>
<dbReference type="Proteomes" id="UP000567179">
    <property type="component" value="Unassembled WGS sequence"/>
</dbReference>
<comment type="caution">
    <text evidence="7">The sequence shown here is derived from an EMBL/GenBank/DDBJ whole genome shotgun (WGS) entry which is preliminary data.</text>
</comment>
<accession>A0A8H5BYK4</accession>
<dbReference type="GO" id="GO:0055038">
    <property type="term" value="C:recycling endosome membrane"/>
    <property type="evidence" value="ECO:0007669"/>
    <property type="project" value="TreeGrafter"/>
</dbReference>
<dbReference type="OrthoDB" id="242866at2759"/>
<dbReference type="EMBL" id="JAACJJ010000001">
    <property type="protein sequence ID" value="KAF5330893.1"/>
    <property type="molecule type" value="Genomic_DNA"/>
</dbReference>
<feature type="region of interest" description="Disordered" evidence="5">
    <location>
        <begin position="1"/>
        <end position="49"/>
    </location>
</feature>
<dbReference type="AlphaFoldDB" id="A0A8H5BYK4"/>
<dbReference type="GO" id="GO:0015031">
    <property type="term" value="P:protein transport"/>
    <property type="evidence" value="ECO:0007669"/>
    <property type="project" value="InterPro"/>
</dbReference>
<dbReference type="InterPro" id="IPR007273">
    <property type="entry name" value="SCAMP"/>
</dbReference>
<evidence type="ECO:0000256" key="2">
    <source>
        <dbReference type="ARBA" id="ARBA00022692"/>
    </source>
</evidence>
<evidence type="ECO:0000256" key="4">
    <source>
        <dbReference type="ARBA" id="ARBA00023136"/>
    </source>
</evidence>
<feature type="compositionally biased region" description="Polar residues" evidence="5">
    <location>
        <begin position="1"/>
        <end position="31"/>
    </location>
</feature>
<dbReference type="Pfam" id="PF04144">
    <property type="entry name" value="SCAMP"/>
    <property type="match status" value="1"/>
</dbReference>
<organism evidence="7 8">
    <name type="scientific">Psilocybe cf. subviscida</name>
    <dbReference type="NCBI Taxonomy" id="2480587"/>
    <lineage>
        <taxon>Eukaryota</taxon>
        <taxon>Fungi</taxon>
        <taxon>Dikarya</taxon>
        <taxon>Basidiomycota</taxon>
        <taxon>Agaricomycotina</taxon>
        <taxon>Agaricomycetes</taxon>
        <taxon>Agaricomycetidae</taxon>
        <taxon>Agaricales</taxon>
        <taxon>Agaricineae</taxon>
        <taxon>Strophariaceae</taxon>
        <taxon>Psilocybe</taxon>
    </lineage>
</organism>
<evidence type="ECO:0008006" key="9">
    <source>
        <dbReference type="Google" id="ProtNLM"/>
    </source>
</evidence>
<evidence type="ECO:0000256" key="3">
    <source>
        <dbReference type="ARBA" id="ARBA00022989"/>
    </source>
</evidence>
<sequence length="284" mass="31589">MTDFTQNPFASTHSLDTNPFDDPSTQHQSPYPGSASAAEASRLEEIRRREQDLERREAELAAKADHLQRHGKKNFPPFFPLVYHSIADEIPEPHRPLITRLYQLWLVLLATLIVNAVACLVILISGTDSGASDLGSGIGYLVFISILSFLLWYRPIYNGYMKEQALYYCKVPGVASPSPSNPHVNADLYFFFGGFHLLFSLYMIIGIPGTGAAGLITTIRSFSNHQWVAAVFSLLATIGWTIQGVGNAYYYREIYTHHTAAGHTMEKAKTELATHGAKAYFTRG</sequence>
<gene>
    <name evidence="7" type="ORF">D9619_005634</name>
</gene>
<evidence type="ECO:0000256" key="6">
    <source>
        <dbReference type="SAM" id="Phobius"/>
    </source>
</evidence>
<proteinExistence type="predicted"/>
<evidence type="ECO:0000313" key="7">
    <source>
        <dbReference type="EMBL" id="KAF5330893.1"/>
    </source>
</evidence>
<dbReference type="GO" id="GO:0032588">
    <property type="term" value="C:trans-Golgi network membrane"/>
    <property type="evidence" value="ECO:0007669"/>
    <property type="project" value="TreeGrafter"/>
</dbReference>
<reference evidence="7 8" key="1">
    <citation type="journal article" date="2020" name="ISME J.">
        <title>Uncovering the hidden diversity of litter-decomposition mechanisms in mushroom-forming fungi.</title>
        <authorList>
            <person name="Floudas D."/>
            <person name="Bentzer J."/>
            <person name="Ahren D."/>
            <person name="Johansson T."/>
            <person name="Persson P."/>
            <person name="Tunlid A."/>
        </authorList>
    </citation>
    <scope>NUCLEOTIDE SEQUENCE [LARGE SCALE GENOMIC DNA]</scope>
    <source>
        <strain evidence="7 8">CBS 101986</strain>
    </source>
</reference>
<evidence type="ECO:0000256" key="5">
    <source>
        <dbReference type="SAM" id="MobiDB-lite"/>
    </source>
</evidence>
<keyword evidence="8" id="KW-1185">Reference proteome</keyword>
<dbReference type="PANTHER" id="PTHR10687:SF90">
    <property type="entry name" value="SECRETORY CARRIER MEMBRANE PROTEIN"/>
    <property type="match status" value="1"/>
</dbReference>
<feature type="transmembrane region" description="Helical" evidence="6">
    <location>
        <begin position="137"/>
        <end position="153"/>
    </location>
</feature>